<reference evidence="2 3" key="1">
    <citation type="submission" date="2022-05" db="EMBL/GenBank/DDBJ databases">
        <authorList>
            <consortium name="Genoscope - CEA"/>
            <person name="William W."/>
        </authorList>
    </citation>
    <scope>NUCLEOTIDE SEQUENCE [LARGE SCALE GENOMIC DNA]</scope>
</reference>
<comment type="caution">
    <text evidence="2">The sequence shown here is derived from an EMBL/GenBank/DDBJ whole genome shotgun (WGS) entry which is preliminary data.</text>
</comment>
<evidence type="ECO:0000256" key="1">
    <source>
        <dbReference type="SAM" id="MobiDB-lite"/>
    </source>
</evidence>
<accession>A0ABN8QDS5</accession>
<feature type="non-terminal residue" evidence="2">
    <location>
        <position position="125"/>
    </location>
</feature>
<evidence type="ECO:0000313" key="3">
    <source>
        <dbReference type="Proteomes" id="UP001159405"/>
    </source>
</evidence>
<dbReference type="Proteomes" id="UP001159405">
    <property type="component" value="Unassembled WGS sequence"/>
</dbReference>
<dbReference type="EMBL" id="CALNXK010000122">
    <property type="protein sequence ID" value="CAH3162036.1"/>
    <property type="molecule type" value="Genomic_DNA"/>
</dbReference>
<protein>
    <submittedName>
        <fullName evidence="2">Uncharacterized protein</fullName>
    </submittedName>
</protein>
<proteinExistence type="predicted"/>
<dbReference type="InterPro" id="IPR016024">
    <property type="entry name" value="ARM-type_fold"/>
</dbReference>
<organism evidence="2 3">
    <name type="scientific">Porites lobata</name>
    <dbReference type="NCBI Taxonomy" id="104759"/>
    <lineage>
        <taxon>Eukaryota</taxon>
        <taxon>Metazoa</taxon>
        <taxon>Cnidaria</taxon>
        <taxon>Anthozoa</taxon>
        <taxon>Hexacorallia</taxon>
        <taxon>Scleractinia</taxon>
        <taxon>Fungiina</taxon>
        <taxon>Poritidae</taxon>
        <taxon>Porites</taxon>
    </lineage>
</organism>
<name>A0ABN8QDS5_9CNID</name>
<feature type="compositionally biased region" description="Acidic residues" evidence="1">
    <location>
        <begin position="97"/>
        <end position="125"/>
    </location>
</feature>
<dbReference type="SUPFAM" id="SSF48371">
    <property type="entry name" value="ARM repeat"/>
    <property type="match status" value="1"/>
</dbReference>
<sequence>MTANESRHYGEWALSSWYDILPGPDRLLEVSTSLNEYDAWHSVQNWCMKLLSPGIDTEKLQAIADSLIYNHWNQAKRMGCIGVQFTYINGFYHRFDDDDDNDDDDDDDDDDGDDDGDDDDDDDDD</sequence>
<keyword evidence="3" id="KW-1185">Reference proteome</keyword>
<gene>
    <name evidence="2" type="ORF">PLOB_00005233</name>
</gene>
<evidence type="ECO:0000313" key="2">
    <source>
        <dbReference type="EMBL" id="CAH3162036.1"/>
    </source>
</evidence>
<feature type="region of interest" description="Disordered" evidence="1">
    <location>
        <begin position="94"/>
        <end position="125"/>
    </location>
</feature>